<dbReference type="Pfam" id="PF05140">
    <property type="entry name" value="ResB"/>
    <property type="match status" value="1"/>
</dbReference>
<feature type="transmembrane region" description="Helical" evidence="6">
    <location>
        <begin position="979"/>
        <end position="997"/>
    </location>
</feature>
<dbReference type="PANTHER" id="PTHR30071">
    <property type="entry name" value="HEME EXPORTER PROTEIN C"/>
    <property type="match status" value="1"/>
</dbReference>
<evidence type="ECO:0000256" key="3">
    <source>
        <dbReference type="ARBA" id="ARBA00022748"/>
    </source>
</evidence>
<feature type="domain" description="ResB-like" evidence="8">
    <location>
        <begin position="321"/>
        <end position="395"/>
    </location>
</feature>
<name>A0A3B0TX40_9ZZZZ</name>
<keyword evidence="4 6" id="KW-1133">Transmembrane helix</keyword>
<evidence type="ECO:0000313" key="9">
    <source>
        <dbReference type="EMBL" id="VAW23165.1"/>
    </source>
</evidence>
<dbReference type="AlphaFoldDB" id="A0A3B0TX40"/>
<feature type="transmembrane region" description="Helical" evidence="6">
    <location>
        <begin position="831"/>
        <end position="857"/>
    </location>
</feature>
<dbReference type="GO" id="GO:0005886">
    <property type="term" value="C:plasma membrane"/>
    <property type="evidence" value="ECO:0007669"/>
    <property type="project" value="TreeGrafter"/>
</dbReference>
<organism evidence="9">
    <name type="scientific">hydrothermal vent metagenome</name>
    <dbReference type="NCBI Taxonomy" id="652676"/>
    <lineage>
        <taxon>unclassified sequences</taxon>
        <taxon>metagenomes</taxon>
        <taxon>ecological metagenomes</taxon>
    </lineage>
</organism>
<dbReference type="GO" id="GO:0017004">
    <property type="term" value="P:cytochrome complex assembly"/>
    <property type="evidence" value="ECO:0007669"/>
    <property type="project" value="UniProtKB-KW"/>
</dbReference>
<dbReference type="GO" id="GO:0020037">
    <property type="term" value="F:heme binding"/>
    <property type="evidence" value="ECO:0007669"/>
    <property type="project" value="InterPro"/>
</dbReference>
<feature type="transmembrane region" description="Helical" evidence="6">
    <location>
        <begin position="735"/>
        <end position="757"/>
    </location>
</feature>
<protein>
    <submittedName>
        <fullName evidence="9">Cytochrome C-type biogenesis protein</fullName>
    </submittedName>
</protein>
<feature type="transmembrane region" description="Helical" evidence="6">
    <location>
        <begin position="939"/>
        <end position="959"/>
    </location>
</feature>
<feature type="transmembrane region" description="Helical" evidence="6">
    <location>
        <begin position="410"/>
        <end position="434"/>
    </location>
</feature>
<keyword evidence="5 6" id="KW-0472">Membrane</keyword>
<proteinExistence type="predicted"/>
<dbReference type="Pfam" id="PF01578">
    <property type="entry name" value="Cytochrom_C_asm"/>
    <property type="match status" value="1"/>
</dbReference>
<evidence type="ECO:0000259" key="7">
    <source>
        <dbReference type="Pfam" id="PF01578"/>
    </source>
</evidence>
<dbReference type="EMBL" id="UOEP01000188">
    <property type="protein sequence ID" value="VAW23165.1"/>
    <property type="molecule type" value="Genomic_DNA"/>
</dbReference>
<feature type="transmembrane region" description="Helical" evidence="6">
    <location>
        <begin position="878"/>
        <end position="899"/>
    </location>
</feature>
<evidence type="ECO:0000256" key="4">
    <source>
        <dbReference type="ARBA" id="ARBA00022989"/>
    </source>
</evidence>
<feature type="transmembrane region" description="Helical" evidence="6">
    <location>
        <begin position="65"/>
        <end position="85"/>
    </location>
</feature>
<feature type="transmembrane region" description="Helical" evidence="6">
    <location>
        <begin position="30"/>
        <end position="53"/>
    </location>
</feature>
<accession>A0A3B0TX40</accession>
<reference evidence="9" key="1">
    <citation type="submission" date="2018-06" db="EMBL/GenBank/DDBJ databases">
        <authorList>
            <person name="Zhirakovskaya E."/>
        </authorList>
    </citation>
    <scope>NUCLEOTIDE SEQUENCE</scope>
</reference>
<evidence type="ECO:0000259" key="8">
    <source>
        <dbReference type="Pfam" id="PF05140"/>
    </source>
</evidence>
<evidence type="ECO:0000256" key="2">
    <source>
        <dbReference type="ARBA" id="ARBA00022692"/>
    </source>
</evidence>
<sequence length="1008" mass="112377">MAFLFLAAGFVMAVATFVESSYGTAAAKAIIYHAWWFELLLALFALNLINNIFRYRLFSRRKFTMGIFHLSFLLILLGAAITRYISYEGIMHIREGESVDEIVTSEDYFYASYQGEEIQKRVIFSELAPKQFSKKINANGDKVTIKSVGYIKNAERKPIPSENGEALIDLVFSTPGVQGMQTHILTGGGRINFPDFSIVFGKGREAAINFFNEGDSLFMTSVFSIEELSMGSRDKIIFIAGDTIPVKKMFLYGFGDYRFLIRNYYESAVLTAVKSQHGETGEDAVIVKVSDGGGEKVVAVFGHSGIVGDTTTVALANGSLKMVYGAIPKKIPFEIYLKEFQLEKYPGSDSPSSYASEVVLRDKSVGLEKDVRIFMNSTLTYKGFKFFQSSYDQDELGTVLSVNHDLWGTWVTYAGYFLLIVGIIFSLFNPNSYFRSVAKRLKDSKVAMVLLVALFIGSGNSIHAQEGSPGAGLPDIDKQVVDEFKQLWVQGRDGRIEPVSTLASEVVRKISRKASLYGKSSDEVVLSFIAWPGLWQSLPIVKVSNKTVASELGITGKYISIRQLFDEHGQYKIAEKVRAAYSKAPALRDKVEKEYIYVDERVNICFMLFRGSLLNLFPGVKIETPWYAFGSSVVGMPETDSLFVKGGLHLLARALTEQDKEGSLQVIRAVSRLQEKFGGSILPSESKKEIEILYNQVNIFKRVFPFYLIFGFLLLGVLFLNIFRQKQVSVYITRGIYFFIMLCFLGHSLGLVARYYITGHAPWSNGFESIVYVAWAAMLAGLILGRKYIIVVGTASFLAGIALLVAHMSWMNPEVTNLAPVLKSYWLTIHVAVITASYGFIGLSAFLGVLVLILIVLRNENNVKKVGDIIKQLTSINELSAMIGLYFLIVGTFLGAIWANESWGRYWGWDPKETWSLITVAVYSFIVHMRLIPSLKGVFNFNVASVIGLASVLMTYFGVNYYLSGLHSYGSGMANGIHWAVQVSLLCLAGLMVFAWIKDNQFEKQKLS</sequence>
<evidence type="ECO:0000256" key="5">
    <source>
        <dbReference type="ARBA" id="ARBA00023136"/>
    </source>
</evidence>
<gene>
    <name evidence="9" type="ORF">MNBD_BACTEROID01-1317</name>
</gene>
<feature type="transmembrane region" description="Helical" evidence="6">
    <location>
        <begin position="914"/>
        <end position="932"/>
    </location>
</feature>
<feature type="transmembrane region" description="Helical" evidence="6">
    <location>
        <begin position="446"/>
        <end position="464"/>
    </location>
</feature>
<feature type="transmembrane region" description="Helical" evidence="6">
    <location>
        <begin position="769"/>
        <end position="785"/>
    </location>
</feature>
<evidence type="ECO:0000256" key="1">
    <source>
        <dbReference type="ARBA" id="ARBA00004141"/>
    </source>
</evidence>
<dbReference type="InterPro" id="IPR002541">
    <property type="entry name" value="Cyt_c_assembly"/>
</dbReference>
<comment type="subcellular location">
    <subcellularLocation>
        <location evidence="1">Membrane</location>
        <topology evidence="1">Multi-pass membrane protein</topology>
    </subcellularLocation>
</comment>
<keyword evidence="2 6" id="KW-0812">Transmembrane</keyword>
<feature type="transmembrane region" description="Helical" evidence="6">
    <location>
        <begin position="704"/>
        <end position="723"/>
    </location>
</feature>
<dbReference type="InterPro" id="IPR007816">
    <property type="entry name" value="ResB-like_domain"/>
</dbReference>
<feature type="transmembrane region" description="Helical" evidence="6">
    <location>
        <begin position="790"/>
        <end position="811"/>
    </location>
</feature>
<evidence type="ECO:0000256" key="6">
    <source>
        <dbReference type="SAM" id="Phobius"/>
    </source>
</evidence>
<dbReference type="InterPro" id="IPR045062">
    <property type="entry name" value="Cyt_c_biogenesis_CcsA/CcmC"/>
</dbReference>
<dbReference type="PANTHER" id="PTHR30071:SF1">
    <property type="entry name" value="CYTOCHROME B_B6 PROTEIN-RELATED"/>
    <property type="match status" value="1"/>
</dbReference>
<feature type="domain" description="Cytochrome c assembly protein" evidence="7">
    <location>
        <begin position="763"/>
        <end position="967"/>
    </location>
</feature>
<keyword evidence="3" id="KW-0201">Cytochrome c-type biogenesis</keyword>